<name>A0ABR0KW33_9PEZI</name>
<comment type="caution">
    <text evidence="1">The sequence shown here is derived from an EMBL/GenBank/DDBJ whole genome shotgun (WGS) entry which is preliminary data.</text>
</comment>
<protein>
    <submittedName>
        <fullName evidence="1">Uncharacterized protein</fullName>
    </submittedName>
</protein>
<accession>A0ABR0KW33</accession>
<gene>
    <name evidence="1" type="ORF">LTR32_007443</name>
</gene>
<proteinExistence type="predicted"/>
<organism evidence="1 2">
    <name type="scientific">Rachicladosporium monterosium</name>
    <dbReference type="NCBI Taxonomy" id="1507873"/>
    <lineage>
        <taxon>Eukaryota</taxon>
        <taxon>Fungi</taxon>
        <taxon>Dikarya</taxon>
        <taxon>Ascomycota</taxon>
        <taxon>Pezizomycotina</taxon>
        <taxon>Dothideomycetes</taxon>
        <taxon>Dothideomycetidae</taxon>
        <taxon>Cladosporiales</taxon>
        <taxon>Cladosporiaceae</taxon>
        <taxon>Rachicladosporium</taxon>
    </lineage>
</organism>
<keyword evidence="2" id="KW-1185">Reference proteome</keyword>
<dbReference type="Proteomes" id="UP001308179">
    <property type="component" value="Unassembled WGS sequence"/>
</dbReference>
<feature type="non-terminal residue" evidence="1">
    <location>
        <position position="1"/>
    </location>
</feature>
<reference evidence="1 2" key="1">
    <citation type="submission" date="2023-08" db="EMBL/GenBank/DDBJ databases">
        <title>Black Yeasts Isolated from many extreme environments.</title>
        <authorList>
            <person name="Coleine C."/>
            <person name="Stajich J.E."/>
            <person name="Selbmann L."/>
        </authorList>
    </citation>
    <scope>NUCLEOTIDE SEQUENCE [LARGE SCALE GENOMIC DNA]</scope>
    <source>
        <strain evidence="1 2">CCFEE 5386</strain>
    </source>
</reference>
<dbReference type="EMBL" id="JAVRRR010001188">
    <property type="protein sequence ID" value="KAK5139409.1"/>
    <property type="molecule type" value="Genomic_DNA"/>
</dbReference>
<evidence type="ECO:0000313" key="2">
    <source>
        <dbReference type="Proteomes" id="UP001308179"/>
    </source>
</evidence>
<feature type="non-terminal residue" evidence="1">
    <location>
        <position position="109"/>
    </location>
</feature>
<sequence>RRPNDHSSSHQVRIPIPKRAGITSCLWRPGLAWTGSTSPTWLRLAECAGRRRLSGGVPFHMSWLGCGRLCELRGGCYCHHLRLPGYLLLDDQAPVYARGGGDEGEEDQM</sequence>
<evidence type="ECO:0000313" key="1">
    <source>
        <dbReference type="EMBL" id="KAK5139409.1"/>
    </source>
</evidence>